<proteinExistence type="predicted"/>
<dbReference type="GO" id="GO:0003723">
    <property type="term" value="F:RNA binding"/>
    <property type="evidence" value="ECO:0007669"/>
    <property type="project" value="InterPro"/>
</dbReference>
<keyword evidence="2" id="KW-1185">Reference proteome</keyword>
<dbReference type="EMBL" id="OU963863">
    <property type="protein sequence ID" value="CAH0384261.1"/>
    <property type="molecule type" value="Genomic_DNA"/>
</dbReference>
<reference evidence="1" key="1">
    <citation type="submission" date="2021-12" db="EMBL/GenBank/DDBJ databases">
        <authorList>
            <person name="King R."/>
        </authorList>
    </citation>
    <scope>NUCLEOTIDE SEQUENCE</scope>
</reference>
<gene>
    <name evidence="1" type="ORF">BEMITA_LOCUS3615</name>
</gene>
<dbReference type="Proteomes" id="UP001152759">
    <property type="component" value="Chromosome 2"/>
</dbReference>
<evidence type="ECO:0000313" key="1">
    <source>
        <dbReference type="EMBL" id="CAH0384261.1"/>
    </source>
</evidence>
<evidence type="ECO:0000313" key="2">
    <source>
        <dbReference type="Proteomes" id="UP001152759"/>
    </source>
</evidence>
<organism evidence="1 2">
    <name type="scientific">Bemisia tabaci</name>
    <name type="common">Sweetpotato whitefly</name>
    <name type="synonym">Aleurodes tabaci</name>
    <dbReference type="NCBI Taxonomy" id="7038"/>
    <lineage>
        <taxon>Eukaryota</taxon>
        <taxon>Metazoa</taxon>
        <taxon>Ecdysozoa</taxon>
        <taxon>Arthropoda</taxon>
        <taxon>Hexapoda</taxon>
        <taxon>Insecta</taxon>
        <taxon>Pterygota</taxon>
        <taxon>Neoptera</taxon>
        <taxon>Paraneoptera</taxon>
        <taxon>Hemiptera</taxon>
        <taxon>Sternorrhyncha</taxon>
        <taxon>Aleyrodoidea</taxon>
        <taxon>Aleyrodidae</taxon>
        <taxon>Aleyrodinae</taxon>
        <taxon>Bemisia</taxon>
    </lineage>
</organism>
<name>A0A9P0F1D7_BEMTA</name>
<dbReference type="KEGG" id="btab:109030463"/>
<dbReference type="InterPro" id="IPR009522">
    <property type="entry name" value="Capsid_Phlebovir/Tenuivir"/>
</dbReference>
<dbReference type="Pfam" id="PF05733">
    <property type="entry name" value="Tenui_N"/>
    <property type="match status" value="1"/>
</dbReference>
<sequence length="264" mass="30418">MGESRISDRVTFWDQYDSFLKGFQGLAPGLDDFDCAGDYELLAEYQNFKPSRILELLVLLASEKNISPALFHKEMRMILTHEFSNNSTSEREKIRIGELKNKYEVKKTGTDSDSITVSRLGFMFPHYSLPAKMGLSKEVDYRYYFNNGYVQFKYPKLLNFHEFGSVIPSGHILKASVWKAIITARLYFAGDNLQSSISFRTHQILLRKRIGSSLLSDERRINLLQMYGVVTTQKELTSNMADALKCIKIENNHIIEDIEWDLIG</sequence>
<dbReference type="AlphaFoldDB" id="A0A9P0F1D7"/>
<protein>
    <submittedName>
        <fullName evidence="1">Uncharacterized protein</fullName>
    </submittedName>
</protein>
<accession>A0A9P0F1D7</accession>